<dbReference type="PANTHER" id="PTHR42535:SF2">
    <property type="entry name" value="CHROMOSOME UNDETERMINED SCAFFOLD_146, WHOLE GENOME SHOTGUN SEQUENCE"/>
    <property type="match status" value="1"/>
</dbReference>
<name>A0A815TLE9_9BILA</name>
<feature type="domain" description="LamG-like jellyroll fold" evidence="5">
    <location>
        <begin position="269"/>
        <end position="401"/>
    </location>
</feature>
<dbReference type="PANTHER" id="PTHR42535">
    <property type="entry name" value="OOKINETE PROTEIN, PUTATIVE-RELATED"/>
    <property type="match status" value="1"/>
</dbReference>
<gene>
    <name evidence="6" type="ORF">GPM918_LOCUS36872</name>
</gene>
<proteinExistence type="predicted"/>
<keyword evidence="2" id="KW-1015">Disulfide bond</keyword>
<keyword evidence="1" id="KW-0732">Signal</keyword>
<reference evidence="6" key="1">
    <citation type="submission" date="2021-02" db="EMBL/GenBank/DDBJ databases">
        <authorList>
            <person name="Nowell W R."/>
        </authorList>
    </citation>
    <scope>NUCLEOTIDE SEQUENCE</scope>
</reference>
<organism evidence="6 7">
    <name type="scientific">Didymodactylos carnosus</name>
    <dbReference type="NCBI Taxonomy" id="1234261"/>
    <lineage>
        <taxon>Eukaryota</taxon>
        <taxon>Metazoa</taxon>
        <taxon>Spiralia</taxon>
        <taxon>Gnathifera</taxon>
        <taxon>Rotifera</taxon>
        <taxon>Eurotatoria</taxon>
        <taxon>Bdelloidea</taxon>
        <taxon>Philodinida</taxon>
        <taxon>Philodinidae</taxon>
        <taxon>Didymodactylos</taxon>
    </lineage>
</organism>
<evidence type="ECO:0000259" key="5">
    <source>
        <dbReference type="SMART" id="SM00560"/>
    </source>
</evidence>
<evidence type="ECO:0000256" key="2">
    <source>
        <dbReference type="ARBA" id="ARBA00023157"/>
    </source>
</evidence>
<dbReference type="InterPro" id="IPR013320">
    <property type="entry name" value="ConA-like_dom_sf"/>
</dbReference>
<keyword evidence="4" id="KW-0472">Membrane</keyword>
<sequence>MTTKKDMHSPSKPLVTRVQRLLSGSKVSDPFPATASERLWISFDSPAGLTADTKSSLTNPTSERLWISFDSPAGLTADTKSSLTNPSTHRASSVVPKTPRASSVVPKTPRLPTASKTQSELTSPTELTKDVISSDNKKFKNSSKIATLWKKIPLSYKILCIVALAIIVIAVSIIPPIVLFHNKNNIVNSTSSASLCSVSTCIKSFTTFRSNAIALWTFDGSSTDVNYLYNGIAYGSVSYPVAAFIGKSILFDNSASEYVSVPFIDLTYQSFTVQAWISPNSVSSEQGIFGQCVSTSLKDQCLVLSLRNGRLHMSLNSDNEIFGNTLITAGNWYHVTFVYDYALLQQSIYYNGVLDGSSAALGVSGPYVGTSGTITIGYTTSTSYPNGYYYGNLDNVVLTNYAKTSCQILNDATLVAYYPFDSTTQPYLDYGPYYFSAVYSQTITVTGRVGNALLFNSSSAYFQSQSFVPPLNANQAFTISLWLNPNSISGGTILHASVAQNGTGLCYDLLVLTSTGTLVAQTYKSGNSPAVTAVQGPALSTNTWSHVVFSYSVSNGMKLYLNGALNSYSSSALATSQYNYALYLTIGNSLPGGGVSSSCLVGSITVVSGRYQGTIDELYVYMRELSVSEICTLANP</sequence>
<dbReference type="InterPro" id="IPR006558">
    <property type="entry name" value="LamG-like"/>
</dbReference>
<evidence type="ECO:0000256" key="4">
    <source>
        <dbReference type="SAM" id="Phobius"/>
    </source>
</evidence>
<keyword evidence="4" id="KW-0812">Transmembrane</keyword>
<feature type="transmembrane region" description="Helical" evidence="4">
    <location>
        <begin position="158"/>
        <end position="180"/>
    </location>
</feature>
<evidence type="ECO:0000256" key="1">
    <source>
        <dbReference type="ARBA" id="ARBA00022729"/>
    </source>
</evidence>
<feature type="region of interest" description="Disordered" evidence="3">
    <location>
        <begin position="78"/>
        <end position="126"/>
    </location>
</feature>
<accession>A0A815TLE9</accession>
<feature type="compositionally biased region" description="Polar residues" evidence="3">
    <location>
        <begin position="114"/>
        <end position="126"/>
    </location>
</feature>
<evidence type="ECO:0000313" key="7">
    <source>
        <dbReference type="Proteomes" id="UP000663829"/>
    </source>
</evidence>
<evidence type="ECO:0000313" key="6">
    <source>
        <dbReference type="EMBL" id="CAF1505427.1"/>
    </source>
</evidence>
<comment type="caution">
    <text evidence="6">The sequence shown here is derived from an EMBL/GenBank/DDBJ whole genome shotgun (WGS) entry which is preliminary data.</text>
</comment>
<dbReference type="AlphaFoldDB" id="A0A815TLE9"/>
<protein>
    <recommendedName>
        <fullName evidence="5">LamG-like jellyroll fold domain-containing protein</fullName>
    </recommendedName>
</protein>
<dbReference type="SMART" id="SM00560">
    <property type="entry name" value="LamGL"/>
    <property type="match status" value="1"/>
</dbReference>
<feature type="compositionally biased region" description="Polar residues" evidence="3">
    <location>
        <begin position="78"/>
        <end position="91"/>
    </location>
</feature>
<keyword evidence="4" id="KW-1133">Transmembrane helix</keyword>
<keyword evidence="7" id="KW-1185">Reference proteome</keyword>
<dbReference type="Proteomes" id="UP000663829">
    <property type="component" value="Unassembled WGS sequence"/>
</dbReference>
<dbReference type="EMBL" id="CAJNOQ010022761">
    <property type="protein sequence ID" value="CAF1505427.1"/>
    <property type="molecule type" value="Genomic_DNA"/>
</dbReference>
<dbReference type="Gene3D" id="2.60.120.200">
    <property type="match status" value="2"/>
</dbReference>
<evidence type="ECO:0000256" key="3">
    <source>
        <dbReference type="SAM" id="MobiDB-lite"/>
    </source>
</evidence>
<dbReference type="Pfam" id="PF13385">
    <property type="entry name" value="Laminin_G_3"/>
    <property type="match status" value="2"/>
</dbReference>
<dbReference type="SUPFAM" id="SSF49899">
    <property type="entry name" value="Concanavalin A-like lectins/glucanases"/>
    <property type="match status" value="2"/>
</dbReference>